<keyword evidence="3" id="KW-1185">Reference proteome</keyword>
<sequence length="289" mass="33454">MASFCADNRDVACFLVTKHSWKGKYKRIFSIGSLAISTYNPSTLEITNQWLYEDFVMIRPAPRSGPGPEEFVIQMRSKRKNDTMRFSSEYTQQIITETLAYQWKFADAQPCCVKFSGYKHGWSDQRVPVILQVTAFALQQIDSRQIVVATYKYRDIRQIIKMTEYPGGFVLEMDDQRRRHLLVAEKCDELIALLRRMAGENIGVAIPLAKETLTLDDFMQTRLGMCSRDEQVTSYVEFRVQKLTRRQDYPVRRLLCLSESCIVERDLASYAAVCARALKSVRIQVFETC</sequence>
<name>A0A183UVQ2_TOXCA</name>
<dbReference type="GO" id="GO:2000641">
    <property type="term" value="P:regulation of early endosome to late endosome transport"/>
    <property type="evidence" value="ECO:0007669"/>
    <property type="project" value="InterPro"/>
</dbReference>
<dbReference type="WBParaSite" id="TCNE_0001257201-mRNA-1">
    <property type="protein sequence ID" value="TCNE_0001257201-mRNA-1"/>
    <property type="gene ID" value="TCNE_0001257201"/>
</dbReference>
<dbReference type="GO" id="GO:0010008">
    <property type="term" value="C:endosome membrane"/>
    <property type="evidence" value="ECO:0007669"/>
    <property type="project" value="TreeGrafter"/>
</dbReference>
<dbReference type="Proteomes" id="UP000050794">
    <property type="component" value="Unassembled WGS sequence"/>
</dbReference>
<dbReference type="PANTHER" id="PTHR36983">
    <property type="entry name" value="DNAJ HOMOLOG SUBFAMILY C MEMBER 13"/>
    <property type="match status" value="1"/>
</dbReference>
<accession>A0A183UVQ2</accession>
<evidence type="ECO:0000313" key="2">
    <source>
        <dbReference type="EMBL" id="VDM43892.1"/>
    </source>
</evidence>
<protein>
    <submittedName>
        <fullName evidence="4">RME-8_N domain-containing protein</fullName>
    </submittedName>
</protein>
<dbReference type="InterPro" id="IPR044978">
    <property type="entry name" value="GRV2/DNAJC13"/>
</dbReference>
<reference evidence="4" key="1">
    <citation type="submission" date="2016-06" db="UniProtKB">
        <authorList>
            <consortium name="WormBaseParasite"/>
        </authorList>
    </citation>
    <scope>IDENTIFICATION</scope>
</reference>
<dbReference type="Pfam" id="PF19432">
    <property type="entry name" value="RME-8_N"/>
    <property type="match status" value="1"/>
</dbReference>
<evidence type="ECO:0000313" key="4">
    <source>
        <dbReference type="WBParaSite" id="TCNE_0001257201-mRNA-1"/>
    </source>
</evidence>
<evidence type="ECO:0000313" key="3">
    <source>
        <dbReference type="Proteomes" id="UP000050794"/>
    </source>
</evidence>
<dbReference type="EMBL" id="UYWY01021327">
    <property type="protein sequence ID" value="VDM43892.1"/>
    <property type="molecule type" value="Genomic_DNA"/>
</dbReference>
<gene>
    <name evidence="2" type="ORF">TCNE_LOCUS12571</name>
</gene>
<dbReference type="GO" id="GO:0007032">
    <property type="term" value="P:endosome organization"/>
    <property type="evidence" value="ECO:0007669"/>
    <property type="project" value="InterPro"/>
</dbReference>
<feature type="domain" description="DnaJ homologue subfamily C GRV2/DNAJC13 N-terminal" evidence="1">
    <location>
        <begin position="13"/>
        <end position="282"/>
    </location>
</feature>
<dbReference type="AlphaFoldDB" id="A0A183UVQ2"/>
<proteinExistence type="predicted"/>
<organism evidence="3 4">
    <name type="scientific">Toxocara canis</name>
    <name type="common">Canine roundworm</name>
    <dbReference type="NCBI Taxonomy" id="6265"/>
    <lineage>
        <taxon>Eukaryota</taxon>
        <taxon>Metazoa</taxon>
        <taxon>Ecdysozoa</taxon>
        <taxon>Nematoda</taxon>
        <taxon>Chromadorea</taxon>
        <taxon>Rhabditida</taxon>
        <taxon>Spirurina</taxon>
        <taxon>Ascaridomorpha</taxon>
        <taxon>Ascaridoidea</taxon>
        <taxon>Toxocaridae</taxon>
        <taxon>Toxocara</taxon>
    </lineage>
</organism>
<dbReference type="PANTHER" id="PTHR36983:SF2">
    <property type="entry name" value="DNAJ HOMOLOG SUBFAMILY C MEMBER 13"/>
    <property type="match status" value="1"/>
</dbReference>
<reference evidence="2 3" key="2">
    <citation type="submission" date="2018-11" db="EMBL/GenBank/DDBJ databases">
        <authorList>
            <consortium name="Pathogen Informatics"/>
        </authorList>
    </citation>
    <scope>NUCLEOTIDE SEQUENCE [LARGE SCALE GENOMIC DNA]</scope>
</reference>
<dbReference type="GO" id="GO:0006898">
    <property type="term" value="P:receptor-mediated endocytosis"/>
    <property type="evidence" value="ECO:0007669"/>
    <property type="project" value="TreeGrafter"/>
</dbReference>
<dbReference type="InterPro" id="IPR045802">
    <property type="entry name" value="GRV2/DNAJC13_N"/>
</dbReference>
<evidence type="ECO:0000259" key="1">
    <source>
        <dbReference type="Pfam" id="PF19432"/>
    </source>
</evidence>